<feature type="transmembrane region" description="Helical" evidence="1">
    <location>
        <begin position="21"/>
        <end position="39"/>
    </location>
</feature>
<keyword evidence="3" id="KW-1185">Reference proteome</keyword>
<proteinExistence type="predicted"/>
<protein>
    <submittedName>
        <fullName evidence="2">Uncharacterized protein</fullName>
    </submittedName>
</protein>
<keyword evidence="1" id="KW-0472">Membrane</keyword>
<dbReference type="Proteomes" id="UP000187429">
    <property type="component" value="Unassembled WGS sequence"/>
</dbReference>
<organism evidence="2 3">
    <name type="scientific">Smittium culicis</name>
    <dbReference type="NCBI Taxonomy" id="133412"/>
    <lineage>
        <taxon>Eukaryota</taxon>
        <taxon>Fungi</taxon>
        <taxon>Fungi incertae sedis</taxon>
        <taxon>Zoopagomycota</taxon>
        <taxon>Kickxellomycotina</taxon>
        <taxon>Harpellomycetes</taxon>
        <taxon>Harpellales</taxon>
        <taxon>Legeriomycetaceae</taxon>
        <taxon>Smittium</taxon>
    </lineage>
</organism>
<evidence type="ECO:0000313" key="3">
    <source>
        <dbReference type="Proteomes" id="UP000187429"/>
    </source>
</evidence>
<dbReference type="AlphaFoldDB" id="A0A1R1XIV9"/>
<evidence type="ECO:0000313" key="2">
    <source>
        <dbReference type="EMBL" id="OMJ14569.1"/>
    </source>
</evidence>
<keyword evidence="1" id="KW-0812">Transmembrane</keyword>
<sequence length="78" mass="8794">MLACPPSIAATTIDSTSHPRFFLLPLMSLVILAIVYKEVQHLWEVLAMLRQPIKHHFTSPSNLVSVIVMESLCVKHNQ</sequence>
<accession>A0A1R1XIV9</accession>
<name>A0A1R1XIV9_9FUNG</name>
<gene>
    <name evidence="2" type="ORF">AYI69_g8547</name>
</gene>
<dbReference type="EMBL" id="LSSM01004594">
    <property type="protein sequence ID" value="OMJ14569.1"/>
    <property type="molecule type" value="Genomic_DNA"/>
</dbReference>
<reference evidence="3" key="1">
    <citation type="submission" date="2017-01" db="EMBL/GenBank/DDBJ databases">
        <authorList>
            <person name="Wang Y."/>
            <person name="White M."/>
            <person name="Kvist S."/>
            <person name="Moncalvo J.-M."/>
        </authorList>
    </citation>
    <scope>NUCLEOTIDE SEQUENCE [LARGE SCALE GENOMIC DNA]</scope>
    <source>
        <strain evidence="3">ID-206-W2</strain>
    </source>
</reference>
<evidence type="ECO:0000256" key="1">
    <source>
        <dbReference type="SAM" id="Phobius"/>
    </source>
</evidence>
<keyword evidence="1" id="KW-1133">Transmembrane helix</keyword>
<comment type="caution">
    <text evidence="2">The sequence shown here is derived from an EMBL/GenBank/DDBJ whole genome shotgun (WGS) entry which is preliminary data.</text>
</comment>